<dbReference type="EMBL" id="JAGPYM010000003">
    <property type="protein sequence ID" value="KAH6897359.1"/>
    <property type="molecule type" value="Genomic_DNA"/>
</dbReference>
<feature type="compositionally biased region" description="Basic and acidic residues" evidence="4">
    <location>
        <begin position="473"/>
        <end position="485"/>
    </location>
</feature>
<dbReference type="GO" id="GO:0005737">
    <property type="term" value="C:cytoplasm"/>
    <property type="evidence" value="ECO:0007669"/>
    <property type="project" value="UniProtKB-SubCell"/>
</dbReference>
<feature type="coiled-coil region" evidence="3">
    <location>
        <begin position="186"/>
        <end position="241"/>
    </location>
</feature>
<proteinExistence type="predicted"/>
<dbReference type="Proteomes" id="UP000777438">
    <property type="component" value="Unassembled WGS sequence"/>
</dbReference>
<feature type="compositionally biased region" description="Polar residues" evidence="4">
    <location>
        <begin position="114"/>
        <end position="124"/>
    </location>
</feature>
<keyword evidence="7" id="KW-1185">Reference proteome</keyword>
<feature type="region of interest" description="Disordered" evidence="4">
    <location>
        <begin position="679"/>
        <end position="910"/>
    </location>
</feature>
<evidence type="ECO:0000256" key="4">
    <source>
        <dbReference type="SAM" id="MobiDB-lite"/>
    </source>
</evidence>
<feature type="domain" description="Centrosomin N-terminal motif 1" evidence="5">
    <location>
        <begin position="158"/>
        <end position="225"/>
    </location>
</feature>
<feature type="compositionally biased region" description="Basic and acidic residues" evidence="4">
    <location>
        <begin position="99"/>
        <end position="110"/>
    </location>
</feature>
<feature type="region of interest" description="Disordered" evidence="4">
    <location>
        <begin position="576"/>
        <end position="609"/>
    </location>
</feature>
<feature type="region of interest" description="Disordered" evidence="4">
    <location>
        <begin position="1"/>
        <end position="155"/>
    </location>
</feature>
<feature type="compositionally biased region" description="Polar residues" evidence="4">
    <location>
        <begin position="84"/>
        <end position="96"/>
    </location>
</feature>
<dbReference type="Pfam" id="PF07989">
    <property type="entry name" value="Cnn_1N"/>
    <property type="match status" value="1"/>
</dbReference>
<dbReference type="AlphaFoldDB" id="A0A9P8WE63"/>
<accession>A0A9P8WE63</accession>
<dbReference type="OrthoDB" id="10251744at2759"/>
<dbReference type="InterPro" id="IPR012943">
    <property type="entry name" value="Cnn_1N"/>
</dbReference>
<gene>
    <name evidence="6" type="ORF">B0T10DRAFT_183620</name>
</gene>
<evidence type="ECO:0000256" key="2">
    <source>
        <dbReference type="ARBA" id="ARBA00022490"/>
    </source>
</evidence>
<feature type="compositionally biased region" description="Basic residues" evidence="4">
    <location>
        <begin position="704"/>
        <end position="714"/>
    </location>
</feature>
<protein>
    <recommendedName>
        <fullName evidence="5">Centrosomin N-terminal motif 1 domain-containing protein</fullName>
    </recommendedName>
</protein>
<feature type="region of interest" description="Disordered" evidence="4">
    <location>
        <begin position="366"/>
        <end position="410"/>
    </location>
</feature>
<comment type="caution">
    <text evidence="6">The sequence shown here is derived from an EMBL/GenBank/DDBJ whole genome shotgun (WGS) entry which is preliminary data.</text>
</comment>
<feature type="compositionally biased region" description="Polar residues" evidence="4">
    <location>
        <begin position="691"/>
        <end position="702"/>
    </location>
</feature>
<reference evidence="6 7" key="1">
    <citation type="journal article" date="2021" name="Nat. Commun.">
        <title>Genetic determinants of endophytism in the Arabidopsis root mycobiome.</title>
        <authorList>
            <person name="Mesny F."/>
            <person name="Miyauchi S."/>
            <person name="Thiergart T."/>
            <person name="Pickel B."/>
            <person name="Atanasova L."/>
            <person name="Karlsson M."/>
            <person name="Huettel B."/>
            <person name="Barry K.W."/>
            <person name="Haridas S."/>
            <person name="Chen C."/>
            <person name="Bauer D."/>
            <person name="Andreopoulos W."/>
            <person name="Pangilinan J."/>
            <person name="LaButti K."/>
            <person name="Riley R."/>
            <person name="Lipzen A."/>
            <person name="Clum A."/>
            <person name="Drula E."/>
            <person name="Henrissat B."/>
            <person name="Kohler A."/>
            <person name="Grigoriev I.V."/>
            <person name="Martin F.M."/>
            <person name="Hacquard S."/>
        </authorList>
    </citation>
    <scope>NUCLEOTIDE SEQUENCE [LARGE SCALE GENOMIC DNA]</scope>
    <source>
        <strain evidence="6 7">MPI-CAGE-CH-0241</strain>
    </source>
</reference>
<evidence type="ECO:0000256" key="1">
    <source>
        <dbReference type="ARBA" id="ARBA00004496"/>
    </source>
</evidence>
<sequence>MDPSQTYAYERSRPSYPRTASRSSTSTTNTRATSQSAGSSNSLLDASHMTGHPSHRFHHAACKTVSTPRGTPRATPRLSREASSESNRQTAVSSFLQERLQKERQVESEKSGVWSRSSDTSTPVDLSRISHGSPTKGADLRRPESTTGTEGKKKGLGVKDMEQVISSLHKQNFDLKLELFHRRERQTTLEERVEKLESQFAQTEEANEKLAHEIEQRDKAVEEAVAMIVMLEAKLEQFAQERSMVQQIEADGVYASPGFETAYEYAAPKPQAADLFKFEDDAKVLNRMPSFLSDRSENTENLRNVYIGVRGSLLSLPQVPESGDADNSPANVLASPSLSVLSESSFVSVYGQKGRQEVPINVDEPLSLDGADSLPSQASVIKRPKTSLARVPASPNRPARSNSLTNASRHRDYQSITDIIDQGSPLQKIERLDPTYTVKKVDSRPQSRDQDAGSVFSGRGVQSVPKSPARRRTRDEKRESLRRVLTDAPGGVRLHDLPPTPDTISTSTLRRFQNENSNETLARAALTSQRSYGDLSDVSGDEKESHGVSLTMEASSKPLERARDLNNHAYYEARARAIQRPRSADETTVSNRRHNDWDSDTDDDSDAASLRSSVDIWMRESTKPEMDGRTSPDLFSFPSTSTRGGWAVDPMLGSKSSFVGNTKIDPERLLDMFPVQQDLFTSSIPPPPPNRRSSLHAQTGNTPPRKHSPPRKLSAKQGVSKSSRRTRGRRNSDDIQMRAGMKTPVQAPQAPPPAGGQKKQYPPITGQSAARNPLTKLFRRSLGGGPAPSVPSTPSEAEMNEPPKTSGGMGVPSWANSGGVIEDDRDSATPPPIMRNPRQSRQVSVDMNMLANAGPQDLPIPATPTLPTQSGESYTPEHNHESSPKGPAATGTRRKWLPGFRAASFKTRTG</sequence>
<evidence type="ECO:0000313" key="7">
    <source>
        <dbReference type="Proteomes" id="UP000777438"/>
    </source>
</evidence>
<keyword evidence="3" id="KW-0175">Coiled coil</keyword>
<feature type="region of interest" description="Disordered" evidence="4">
    <location>
        <begin position="437"/>
        <end position="514"/>
    </location>
</feature>
<feature type="region of interest" description="Disordered" evidence="4">
    <location>
        <begin position="527"/>
        <end position="554"/>
    </location>
</feature>
<comment type="subcellular location">
    <subcellularLocation>
        <location evidence="1">Cytoplasm</location>
    </subcellularLocation>
</comment>
<feature type="compositionally biased region" description="Polar residues" evidence="4">
    <location>
        <begin position="502"/>
        <end position="514"/>
    </location>
</feature>
<evidence type="ECO:0000259" key="5">
    <source>
        <dbReference type="Pfam" id="PF07989"/>
    </source>
</evidence>
<feature type="compositionally biased region" description="Low complexity" evidence="4">
    <location>
        <begin position="14"/>
        <end position="37"/>
    </location>
</feature>
<name>A0A9P8WE63_9HYPO</name>
<dbReference type="GO" id="GO:0005815">
    <property type="term" value="C:microtubule organizing center"/>
    <property type="evidence" value="ECO:0007669"/>
    <property type="project" value="InterPro"/>
</dbReference>
<feature type="compositionally biased region" description="Basic and acidic residues" evidence="4">
    <location>
        <begin position="437"/>
        <end position="451"/>
    </location>
</feature>
<evidence type="ECO:0000313" key="6">
    <source>
        <dbReference type="EMBL" id="KAH6897359.1"/>
    </source>
</evidence>
<evidence type="ECO:0000256" key="3">
    <source>
        <dbReference type="SAM" id="Coils"/>
    </source>
</evidence>
<keyword evidence="2" id="KW-0963">Cytoplasm</keyword>
<feature type="compositionally biased region" description="Basic and acidic residues" evidence="4">
    <location>
        <begin position="138"/>
        <end position="155"/>
    </location>
</feature>
<organism evidence="6 7">
    <name type="scientific">Thelonectria olida</name>
    <dbReference type="NCBI Taxonomy" id="1576542"/>
    <lineage>
        <taxon>Eukaryota</taxon>
        <taxon>Fungi</taxon>
        <taxon>Dikarya</taxon>
        <taxon>Ascomycota</taxon>
        <taxon>Pezizomycotina</taxon>
        <taxon>Sordariomycetes</taxon>
        <taxon>Hypocreomycetidae</taxon>
        <taxon>Hypocreales</taxon>
        <taxon>Nectriaceae</taxon>
        <taxon>Thelonectria</taxon>
    </lineage>
</organism>